<gene>
    <name evidence="1" type="ORF">Pfra01_002525200</name>
</gene>
<protein>
    <submittedName>
        <fullName evidence="1">Unnamed protein product</fullName>
    </submittedName>
</protein>
<proteinExistence type="predicted"/>
<dbReference type="Proteomes" id="UP001165121">
    <property type="component" value="Unassembled WGS sequence"/>
</dbReference>
<accession>A0A9W7D546</accession>
<sequence>MLADITHNTALQFRGLVRSASNREKRTKPKQTTEAVVGYNPRFETAHDAALIGKYRATEQKALASLKTKAAINVQVLIAFESANPRIQEVHANKQTLLPMPATDSSADMVYRRCQLVLEEGSINGIGIIESSLEHALRQSDACNDDNMMQVVEYTNQAVVETEQRVGDRLQAALRAAHAHIMSSTAAQAAQQTLELQTQIDRALGTVQQNVIQSAGSTVADRATTMEKAIAAALDQTEMVAFEYTNQTSLAIEQRMQQALDATQDRVERSAIARELQNNARLEAKLKLISDTEYHKTRGDLKRFLKKQMGHIRGEVGE</sequence>
<dbReference type="AlphaFoldDB" id="A0A9W7D546"/>
<organism evidence="1 2">
    <name type="scientific">Phytophthora fragariaefolia</name>
    <dbReference type="NCBI Taxonomy" id="1490495"/>
    <lineage>
        <taxon>Eukaryota</taxon>
        <taxon>Sar</taxon>
        <taxon>Stramenopiles</taxon>
        <taxon>Oomycota</taxon>
        <taxon>Peronosporomycetes</taxon>
        <taxon>Peronosporales</taxon>
        <taxon>Peronosporaceae</taxon>
        <taxon>Phytophthora</taxon>
    </lineage>
</organism>
<evidence type="ECO:0000313" key="2">
    <source>
        <dbReference type="Proteomes" id="UP001165121"/>
    </source>
</evidence>
<keyword evidence="2" id="KW-1185">Reference proteome</keyword>
<evidence type="ECO:0000313" key="1">
    <source>
        <dbReference type="EMBL" id="GMF58646.1"/>
    </source>
</evidence>
<name>A0A9W7D546_9STRA</name>
<comment type="caution">
    <text evidence="1">The sequence shown here is derived from an EMBL/GenBank/DDBJ whole genome shotgun (WGS) entry which is preliminary data.</text>
</comment>
<dbReference type="EMBL" id="BSXT01004700">
    <property type="protein sequence ID" value="GMF58646.1"/>
    <property type="molecule type" value="Genomic_DNA"/>
</dbReference>
<reference evidence="1" key="1">
    <citation type="submission" date="2023-04" db="EMBL/GenBank/DDBJ databases">
        <title>Phytophthora fragariaefolia NBRC 109709.</title>
        <authorList>
            <person name="Ichikawa N."/>
            <person name="Sato H."/>
            <person name="Tonouchi N."/>
        </authorList>
    </citation>
    <scope>NUCLEOTIDE SEQUENCE</scope>
    <source>
        <strain evidence="1">NBRC 109709</strain>
    </source>
</reference>